<sequence>MKTETYEVQIGKLLEQLTLEEKIGMIHGAGLFRTEGVERLSIPPLFFSDGPMGVRAEFADNEWRNTGTTDDFVSYLPCNSAVASTWNRELAGEEGRVLGEEARGRGKDMILAPGINIKRSPFCGRNFEYMSEDPYLISELVVPMVKGIQQSDVAACVKHFAANSQETERLWVDTKVSPQTLEEIYFPGFRAAVQKGGVHAVMGAYNLLNGEHCCTSKKLLNGTLRRDWGFDGVVVSDWGGVHDTREAAEAAIDVEMEVTYDFDQQYMAEPLLKMVRSGEISEALIDEKVRNILRLMFRLHMIGEKRETRKTGTYNSREHQDTVLKIARESVVLLKNEEECLPLDAKKVKRVAVIGQNAAAIHSNGGGSAEIKALYEISPLLGIKKLLGGNVKVEYAPGYYIPGKEAQGSVNWQADSTKKDWGKTSEEAEVSDETKECRKRFREEAVALAKECDTVIFVGGLNHDFDSEGYDRTTLTLPYEQDALIGELLAVRPDTVIVLYAGSPVAMPWNEQAKAVLWSYYAGMEGGTAIAEILFGKENPSGRLAESFPKDANDCPAHTIGTFAKKDVVEYKEGVMVGYRYYDTVDTPLYYGFGHGLSYSRFVYKYMTVRPVTASAETGGTMDAPRYELAVTVKNDSLRAGKEVVQVYVAPKERQDDRPAHKLCAFEKMELMPGEEKTVTLLLTAAAFSVYDEKQHAFAEKMGSYEIEAGSSSRDIRLRWEREHFLSHPGR</sequence>
<comment type="similarity">
    <text evidence="1">Belongs to the glycosyl hydrolase 3 family.</text>
</comment>
<dbReference type="InterPro" id="IPR026891">
    <property type="entry name" value="Fn3-like"/>
</dbReference>
<dbReference type="RefSeq" id="WP_118096846.1">
    <property type="nucleotide sequence ID" value="NZ_QRVL01000001.1"/>
</dbReference>
<proteinExistence type="inferred from homology"/>
<evidence type="ECO:0000313" key="4">
    <source>
        <dbReference type="EMBL" id="RGS42717.1"/>
    </source>
</evidence>
<dbReference type="InterPro" id="IPR036881">
    <property type="entry name" value="Glyco_hydro_3_C_sf"/>
</dbReference>
<protein>
    <submittedName>
        <fullName evidence="4">Glycosyl hydrolase</fullName>
    </submittedName>
</protein>
<dbReference type="InterPro" id="IPR001764">
    <property type="entry name" value="Glyco_hydro_3_N"/>
</dbReference>
<dbReference type="GO" id="GO:0005975">
    <property type="term" value="P:carbohydrate metabolic process"/>
    <property type="evidence" value="ECO:0007669"/>
    <property type="project" value="InterPro"/>
</dbReference>
<dbReference type="Pfam" id="PF14310">
    <property type="entry name" value="Fn3-like"/>
    <property type="match status" value="1"/>
</dbReference>
<dbReference type="Gene3D" id="3.40.50.1700">
    <property type="entry name" value="Glycoside hydrolase family 3 C-terminal domain"/>
    <property type="match status" value="1"/>
</dbReference>
<dbReference type="SUPFAM" id="SSF52279">
    <property type="entry name" value="Beta-D-glucan exohydrolase, C-terminal domain"/>
    <property type="match status" value="1"/>
</dbReference>
<dbReference type="SUPFAM" id="SSF51445">
    <property type="entry name" value="(Trans)glycosidases"/>
    <property type="match status" value="1"/>
</dbReference>
<evidence type="ECO:0000259" key="3">
    <source>
        <dbReference type="SMART" id="SM01217"/>
    </source>
</evidence>
<dbReference type="Gene3D" id="2.60.40.10">
    <property type="entry name" value="Immunoglobulins"/>
    <property type="match status" value="1"/>
</dbReference>
<dbReference type="InterPro" id="IPR036962">
    <property type="entry name" value="Glyco_hydro_3_N_sf"/>
</dbReference>
<dbReference type="PRINTS" id="PR00133">
    <property type="entry name" value="GLHYDRLASE3"/>
</dbReference>
<dbReference type="InterPro" id="IPR013783">
    <property type="entry name" value="Ig-like_fold"/>
</dbReference>
<evidence type="ECO:0000256" key="2">
    <source>
        <dbReference type="ARBA" id="ARBA00022801"/>
    </source>
</evidence>
<comment type="caution">
    <text evidence="4">The sequence shown here is derived from an EMBL/GenBank/DDBJ whole genome shotgun (WGS) entry which is preliminary data.</text>
</comment>
<accession>A0A395VBI8</accession>
<dbReference type="InterPro" id="IPR050288">
    <property type="entry name" value="Cellulose_deg_GH3"/>
</dbReference>
<dbReference type="AlphaFoldDB" id="A0A395VBI8"/>
<dbReference type="PANTHER" id="PTHR42715:SF10">
    <property type="entry name" value="BETA-GLUCOSIDASE"/>
    <property type="match status" value="1"/>
</dbReference>
<dbReference type="SMART" id="SM01217">
    <property type="entry name" value="Fn3_like"/>
    <property type="match status" value="1"/>
</dbReference>
<dbReference type="Gene3D" id="3.20.20.300">
    <property type="entry name" value="Glycoside hydrolase, family 3, N-terminal domain"/>
    <property type="match status" value="1"/>
</dbReference>
<name>A0A395VBI8_9FIRM</name>
<dbReference type="GO" id="GO:0004553">
    <property type="term" value="F:hydrolase activity, hydrolyzing O-glycosyl compounds"/>
    <property type="evidence" value="ECO:0007669"/>
    <property type="project" value="InterPro"/>
</dbReference>
<evidence type="ECO:0000256" key="1">
    <source>
        <dbReference type="ARBA" id="ARBA00005336"/>
    </source>
</evidence>
<dbReference type="InterPro" id="IPR017853">
    <property type="entry name" value="GH"/>
</dbReference>
<dbReference type="Pfam" id="PF00933">
    <property type="entry name" value="Glyco_hydro_3"/>
    <property type="match status" value="1"/>
</dbReference>
<feature type="domain" description="Fibronectin type III-like" evidence="3">
    <location>
        <begin position="643"/>
        <end position="713"/>
    </location>
</feature>
<dbReference type="Pfam" id="PF01915">
    <property type="entry name" value="Glyco_hydro_3_C"/>
    <property type="match status" value="1"/>
</dbReference>
<gene>
    <name evidence="4" type="ORF">DWX93_03855</name>
</gene>
<evidence type="ECO:0000313" key="5">
    <source>
        <dbReference type="Proteomes" id="UP000266172"/>
    </source>
</evidence>
<keyword evidence="2 4" id="KW-0378">Hydrolase</keyword>
<dbReference type="PANTHER" id="PTHR42715">
    <property type="entry name" value="BETA-GLUCOSIDASE"/>
    <property type="match status" value="1"/>
</dbReference>
<reference evidence="4 5" key="1">
    <citation type="submission" date="2018-08" db="EMBL/GenBank/DDBJ databases">
        <title>A genome reference for cultivated species of the human gut microbiota.</title>
        <authorList>
            <person name="Zou Y."/>
            <person name="Xue W."/>
            <person name="Luo G."/>
        </authorList>
    </citation>
    <scope>NUCLEOTIDE SEQUENCE [LARGE SCALE GENOMIC DNA]</scope>
    <source>
        <strain evidence="4 5">AF22-12AC</strain>
    </source>
</reference>
<organism evidence="4 5">
    <name type="scientific">Roseburia hominis</name>
    <dbReference type="NCBI Taxonomy" id="301301"/>
    <lineage>
        <taxon>Bacteria</taxon>
        <taxon>Bacillati</taxon>
        <taxon>Bacillota</taxon>
        <taxon>Clostridia</taxon>
        <taxon>Lachnospirales</taxon>
        <taxon>Lachnospiraceae</taxon>
        <taxon>Roseburia</taxon>
    </lineage>
</organism>
<dbReference type="EMBL" id="QRVL01000001">
    <property type="protein sequence ID" value="RGS42717.1"/>
    <property type="molecule type" value="Genomic_DNA"/>
</dbReference>
<dbReference type="Proteomes" id="UP000266172">
    <property type="component" value="Unassembled WGS sequence"/>
</dbReference>
<dbReference type="InterPro" id="IPR002772">
    <property type="entry name" value="Glyco_hydro_3_C"/>
</dbReference>